<accession>A0A0H5FCE2</accession>
<name>A0A0H5FCE2_ACIBA</name>
<dbReference type="AlphaFoldDB" id="A0A0H5FCE2"/>
<dbReference type="RefSeq" id="WP_001074458.1">
    <property type="nucleotide sequence ID" value="NZ_CACSGY010000006.1"/>
</dbReference>
<gene>
    <name evidence="1" type="ORF">F2P40_19670</name>
</gene>
<evidence type="ECO:0000313" key="1">
    <source>
        <dbReference type="EMBL" id="MQR51514.1"/>
    </source>
</evidence>
<dbReference type="EMBL" id="WIOC01000043">
    <property type="protein sequence ID" value="MQR51514.1"/>
    <property type="molecule type" value="Genomic_DNA"/>
</dbReference>
<comment type="caution">
    <text evidence="1">The sequence shown here is derived from an EMBL/GenBank/DDBJ whole genome shotgun (WGS) entry which is preliminary data.</text>
</comment>
<protein>
    <submittedName>
        <fullName evidence="1">Uncharacterized protein</fullName>
    </submittedName>
</protein>
<proteinExistence type="predicted"/>
<reference evidence="1 2" key="1">
    <citation type="submission" date="2019-10" db="EMBL/GenBank/DDBJ databases">
        <title>Genetic environment of the oxa23 gene and comparative analysis of carbapenem resistant Acinetobacter baumannii isolates belonging to global clone 1, lineage 2 recovered in a burns hospital outbreak in 2012-2013.</title>
        <authorList>
            <person name="Douraghi M."/>
            <person name="Aris P."/>
            <person name="Kenyon J."/>
            <person name="Hamidian M."/>
        </authorList>
    </citation>
    <scope>NUCLEOTIDE SEQUENCE [LARGE SCALE GENOMIC DNA]</scope>
    <source>
        <strain evidence="1 2">ABS103</strain>
    </source>
</reference>
<dbReference type="Proteomes" id="UP000461234">
    <property type="component" value="Unassembled WGS sequence"/>
</dbReference>
<evidence type="ECO:0000313" key="2">
    <source>
        <dbReference type="Proteomes" id="UP000461234"/>
    </source>
</evidence>
<organism evidence="1 2">
    <name type="scientific">Acinetobacter baumannii</name>
    <dbReference type="NCBI Taxonomy" id="470"/>
    <lineage>
        <taxon>Bacteria</taxon>
        <taxon>Pseudomonadati</taxon>
        <taxon>Pseudomonadota</taxon>
        <taxon>Gammaproteobacteria</taxon>
        <taxon>Moraxellales</taxon>
        <taxon>Moraxellaceae</taxon>
        <taxon>Acinetobacter</taxon>
        <taxon>Acinetobacter calcoaceticus/baumannii complex</taxon>
    </lineage>
</organism>
<sequence>MAKKELKNKIKLVGFWTFGGVFWYLVISFFLLSEYPIQDFIFDHKKAYDVLKDALTIAASFLAPVAAFVLFTDWREQHKLVKLEKDAEQIIHNIYIANKTLLTFFNSICVGEKKQMSTYLKVFELRNDIYLQTNMLFNDIKRVNLHDLNVQMFCIEAAKSLIKIRECATEMFEVQEKYDADDLSYLIDIKKISNTLDELVVNQEKLSEISVDLKI</sequence>